<dbReference type="PANTHER" id="PTHR30486:SF6">
    <property type="entry name" value="TYPE IV PILUS RETRACTATION ATPASE PILT"/>
    <property type="match status" value="1"/>
</dbReference>
<dbReference type="GO" id="GO:0016887">
    <property type="term" value="F:ATP hydrolysis activity"/>
    <property type="evidence" value="ECO:0007669"/>
    <property type="project" value="InterPro"/>
</dbReference>
<sequence>MDITELLAACAKTTASDLHLSPGRPPLYRLNGHLTPIESAALSAHELDHQLRALLTPAQAQSLDQQYDIDIALSHQGQRFRANFFFQQQGLAAAFRPIPDEVPTLSALQAPPVLTQLATQPHGLTLVTGPTGSGKSTTLAAMLQHMNQHLAYHLITIEDPIEFIHTPIRSLISQRELHQHTPSFSQALKAALREDPDVIMVGELRDLATIRLALTAAETGHAVLATLHTASAARSIHRLVDAFPGDEQPLIRNLLAESLRAVISQRLVADTRQGRCALHEIMIATPAIRNMVRDQHIAQIPTAIQTGSAQGMQSMQQSAETAFQQGRINTDTLAKIQSE</sequence>
<evidence type="ECO:0000259" key="2">
    <source>
        <dbReference type="PROSITE" id="PS00662"/>
    </source>
</evidence>
<dbReference type="CDD" id="cd01131">
    <property type="entry name" value="PilT"/>
    <property type="match status" value="1"/>
</dbReference>
<keyword evidence="4" id="KW-1185">Reference proteome</keyword>
<dbReference type="InterPro" id="IPR001482">
    <property type="entry name" value="T2SS/T4SS_dom"/>
</dbReference>
<dbReference type="Proteomes" id="UP000094291">
    <property type="component" value="Unassembled WGS sequence"/>
</dbReference>
<comment type="similarity">
    <text evidence="1">Belongs to the GSP E family.</text>
</comment>
<organism evidence="3 4">
    <name type="scientific">Terasakiispira papahanaumokuakeensis</name>
    <dbReference type="NCBI Taxonomy" id="197479"/>
    <lineage>
        <taxon>Bacteria</taxon>
        <taxon>Pseudomonadati</taxon>
        <taxon>Pseudomonadota</taxon>
        <taxon>Gammaproteobacteria</taxon>
        <taxon>Oceanospirillales</taxon>
        <taxon>Terasakiispira</taxon>
    </lineage>
</organism>
<comment type="caution">
    <text evidence="3">The sequence shown here is derived from an EMBL/GenBank/DDBJ whole genome shotgun (WGS) entry which is preliminary data.</text>
</comment>
<dbReference type="OrthoDB" id="9776961at2"/>
<proteinExistence type="inferred from homology"/>
<dbReference type="PANTHER" id="PTHR30486">
    <property type="entry name" value="TWITCHING MOTILITY PROTEIN PILT"/>
    <property type="match status" value="1"/>
</dbReference>
<dbReference type="Pfam" id="PF00437">
    <property type="entry name" value="T2SSE"/>
    <property type="match status" value="1"/>
</dbReference>
<dbReference type="GO" id="GO:0005524">
    <property type="term" value="F:ATP binding"/>
    <property type="evidence" value="ECO:0007669"/>
    <property type="project" value="InterPro"/>
</dbReference>
<dbReference type="InterPro" id="IPR027417">
    <property type="entry name" value="P-loop_NTPase"/>
</dbReference>
<dbReference type="InterPro" id="IPR003593">
    <property type="entry name" value="AAA+_ATPase"/>
</dbReference>
<evidence type="ECO:0000256" key="1">
    <source>
        <dbReference type="ARBA" id="ARBA00006611"/>
    </source>
</evidence>
<dbReference type="SMART" id="SM00382">
    <property type="entry name" value="AAA"/>
    <property type="match status" value="1"/>
</dbReference>
<gene>
    <name evidence="3" type="ORF">BFW38_15395</name>
</gene>
<reference evidence="3 4" key="1">
    <citation type="submission" date="2016-08" db="EMBL/GenBank/DDBJ databases">
        <authorList>
            <person name="Seilhamer J.J."/>
        </authorList>
    </citation>
    <scope>NUCLEOTIDE SEQUENCE [LARGE SCALE GENOMIC DNA]</scope>
    <source>
        <strain evidence="3 4">PH27A</strain>
    </source>
</reference>
<evidence type="ECO:0000313" key="3">
    <source>
        <dbReference type="EMBL" id="ODC04707.1"/>
    </source>
</evidence>
<name>A0A1E2VCI8_9GAMM</name>
<dbReference type="EMBL" id="MDTQ01000001">
    <property type="protein sequence ID" value="ODC04707.1"/>
    <property type="molecule type" value="Genomic_DNA"/>
</dbReference>
<dbReference type="InterPro" id="IPR050921">
    <property type="entry name" value="T4SS_GSP_E_ATPase"/>
</dbReference>
<dbReference type="AlphaFoldDB" id="A0A1E2VCI8"/>
<evidence type="ECO:0000313" key="4">
    <source>
        <dbReference type="Proteomes" id="UP000094291"/>
    </source>
</evidence>
<dbReference type="InterPro" id="IPR006321">
    <property type="entry name" value="PilT/PilU"/>
</dbReference>
<dbReference type="STRING" id="197479.BFW38_15395"/>
<accession>A0A1E2VCI8</accession>
<dbReference type="RefSeq" id="WP_068999691.1">
    <property type="nucleotide sequence ID" value="NZ_MDTQ01000001.1"/>
</dbReference>
<dbReference type="NCBIfam" id="TIGR01420">
    <property type="entry name" value="pilT_fam"/>
    <property type="match status" value="1"/>
</dbReference>
<feature type="domain" description="Bacterial type II secretion system protein E" evidence="2">
    <location>
        <begin position="192"/>
        <end position="206"/>
    </location>
</feature>
<protein>
    <submittedName>
        <fullName evidence="3">Twitching motility protein PilT</fullName>
    </submittedName>
</protein>
<dbReference type="PROSITE" id="PS00662">
    <property type="entry name" value="T2SP_E"/>
    <property type="match status" value="1"/>
</dbReference>
<dbReference type="SUPFAM" id="SSF52540">
    <property type="entry name" value="P-loop containing nucleoside triphosphate hydrolases"/>
    <property type="match status" value="1"/>
</dbReference>
<dbReference type="Gene3D" id="3.40.50.300">
    <property type="entry name" value="P-loop containing nucleotide triphosphate hydrolases"/>
    <property type="match status" value="1"/>
</dbReference>
<dbReference type="Gene3D" id="3.30.450.90">
    <property type="match status" value="1"/>
</dbReference>